<name>A0AAD7FC32_9AGAR</name>
<dbReference type="Gene3D" id="3.90.1140.10">
    <property type="entry name" value="Cyclic phosphodiesterase"/>
    <property type="match status" value="1"/>
</dbReference>
<evidence type="ECO:0000313" key="2">
    <source>
        <dbReference type="EMBL" id="KAJ7614976.1"/>
    </source>
</evidence>
<reference evidence="2" key="1">
    <citation type="submission" date="2023-03" db="EMBL/GenBank/DDBJ databases">
        <title>Massive genome expansion in bonnet fungi (Mycena s.s.) driven by repeated elements and novel gene families across ecological guilds.</title>
        <authorList>
            <consortium name="Lawrence Berkeley National Laboratory"/>
            <person name="Harder C.B."/>
            <person name="Miyauchi S."/>
            <person name="Viragh M."/>
            <person name="Kuo A."/>
            <person name="Thoen E."/>
            <person name="Andreopoulos B."/>
            <person name="Lu D."/>
            <person name="Skrede I."/>
            <person name="Drula E."/>
            <person name="Henrissat B."/>
            <person name="Morin E."/>
            <person name="Kohler A."/>
            <person name="Barry K."/>
            <person name="LaButti K."/>
            <person name="Morin E."/>
            <person name="Salamov A."/>
            <person name="Lipzen A."/>
            <person name="Mereny Z."/>
            <person name="Hegedus B."/>
            <person name="Baldrian P."/>
            <person name="Stursova M."/>
            <person name="Weitz H."/>
            <person name="Taylor A."/>
            <person name="Grigoriev I.V."/>
            <person name="Nagy L.G."/>
            <person name="Martin F."/>
            <person name="Kauserud H."/>
        </authorList>
    </citation>
    <scope>NUCLEOTIDE SEQUENCE</scope>
    <source>
        <strain evidence="2">9284</strain>
    </source>
</reference>
<keyword evidence="3" id="KW-1185">Reference proteome</keyword>
<evidence type="ECO:0000256" key="1">
    <source>
        <dbReference type="SAM" id="MobiDB-lite"/>
    </source>
</evidence>
<organism evidence="2 3">
    <name type="scientific">Roridomyces roridus</name>
    <dbReference type="NCBI Taxonomy" id="1738132"/>
    <lineage>
        <taxon>Eukaryota</taxon>
        <taxon>Fungi</taxon>
        <taxon>Dikarya</taxon>
        <taxon>Basidiomycota</taxon>
        <taxon>Agaricomycotina</taxon>
        <taxon>Agaricomycetes</taxon>
        <taxon>Agaricomycetidae</taxon>
        <taxon>Agaricales</taxon>
        <taxon>Marasmiineae</taxon>
        <taxon>Mycenaceae</taxon>
        <taxon>Roridomyces</taxon>
    </lineage>
</organism>
<dbReference type="Proteomes" id="UP001221142">
    <property type="component" value="Unassembled WGS sequence"/>
</dbReference>
<feature type="region of interest" description="Disordered" evidence="1">
    <location>
        <begin position="213"/>
        <end position="232"/>
    </location>
</feature>
<comment type="caution">
    <text evidence="2">The sequence shown here is derived from an EMBL/GenBank/DDBJ whole genome shotgun (WGS) entry which is preliminary data.</text>
</comment>
<sequence>MRPTIYRLFLQLTLAPCKDYFRVDDMHRALYPGHAPAHVSVFQAFDLPAEDYPQLLAIIDTVAANSTPFTLKFTQMWFNDTWIALNLADDESPVRDRFKEIVGQLERWIPAKPSNVPHFSIYKNGSGKFPDADRRNRLRVISNRAGHLLSRLVYEMGAALTFRVTGLELLQYDEIIRTFPFYGQGFAIELAVRAYLHDRAFSDYILQRHFHSVRPKGPRAPDTDVGAKPLVS</sequence>
<protein>
    <recommendedName>
        <fullName evidence="4">2'-5' RNA ligase family protein</fullName>
    </recommendedName>
</protein>
<gene>
    <name evidence="2" type="ORF">FB45DRAFT_1035772</name>
</gene>
<evidence type="ECO:0000313" key="3">
    <source>
        <dbReference type="Proteomes" id="UP001221142"/>
    </source>
</evidence>
<dbReference type="EMBL" id="JARKIF010000025">
    <property type="protein sequence ID" value="KAJ7614976.1"/>
    <property type="molecule type" value="Genomic_DNA"/>
</dbReference>
<dbReference type="AlphaFoldDB" id="A0AAD7FC32"/>
<accession>A0AAD7FC32</accession>
<evidence type="ECO:0008006" key="4">
    <source>
        <dbReference type="Google" id="ProtNLM"/>
    </source>
</evidence>
<proteinExistence type="predicted"/>